<dbReference type="VEuPathDB" id="FungiDB:CHGG_07107"/>
<dbReference type="PROSITE" id="PS50297">
    <property type="entry name" value="ANK_REP_REGION"/>
    <property type="match status" value="3"/>
</dbReference>
<evidence type="ECO:0000256" key="2">
    <source>
        <dbReference type="PROSITE-ProRule" id="PRU00023"/>
    </source>
</evidence>
<dbReference type="GeneID" id="4393192"/>
<dbReference type="Gene3D" id="3.40.50.1820">
    <property type="entry name" value="alpha/beta hydrolase"/>
    <property type="match status" value="1"/>
</dbReference>
<keyword evidence="1" id="KW-0677">Repeat</keyword>
<protein>
    <recommendedName>
        <fullName evidence="4">Nephrocystin 3-like N-terminal domain-containing protein</fullName>
    </recommendedName>
</protein>
<dbReference type="Pfam" id="PF12796">
    <property type="entry name" value="Ank_2"/>
    <property type="match status" value="1"/>
</dbReference>
<feature type="repeat" description="ANK" evidence="2">
    <location>
        <begin position="1475"/>
        <end position="1518"/>
    </location>
</feature>
<dbReference type="Pfam" id="PF00023">
    <property type="entry name" value="Ank"/>
    <property type="match status" value="1"/>
</dbReference>
<keyword evidence="6" id="KW-1185">Reference proteome</keyword>
<dbReference type="OrthoDB" id="7464126at2759"/>
<sequence length="1639" mass="180722">MPIQHQYPNGISDTGLSIVHEPEGSARTAVVEVPKKTPNDFSSIIIVHGLQGHPFTTWACNRPAPPRQASLPLQRGKKRDSLRAMLSVRLRKSSPNGKSPQPAELDQRREAPGPDPFIYWPRDLLPKDCPQSRVLVYGYDTKVTKYVKAATNKNSVFSHAKDLLFALSRARQLDRPLIFIAHSLGGVVVKEMLAQSAMATEEGPKNIVDSTSAVVFLGTPHRGSPELAALGEWARSFISTFRMETNDAILNALNLRTTDLERAQESFSALWFKYDFRVKTFQEGLGLTGVNLSVLGNKVVPDSSSCIGDARERAETIQANHMDMCRFKGPDDPNYLKLSGEIGSIYASLVALNEQKVHHDGYIQRHKPSLSARSMRSARSTRTRSERQLGLSATEMSSLRTLWYAGMDERGRNVEEPAAQTTLWLFEQPSYQDWFHDRNQDKHCSLLWLKGKPGAGKSTLMKAAFRRAEAQQAQYGYWTAAFFFNAKGSDLEHSPLGLFRSLLYQLLPRYPGQLRRFTQILSSKSDLNPDEPPTLSESELKTFFQSMFATKMEGRTVIFVDALDECDAKTMRSQAYFWREITQSANAAGTELSVCLSSRHFPAITVTNCPEIAVDQHNNQDIITYVDQRLGLGISEAEPERKILRDRVINKSAGVFLWVTLVVDDILQKRDEGTSLRALLGELDNIPEELETLFSSLLRALEPELRQFTLRLFEWVVLATRPLRLYEWHHILGFIQPEPPESLAAWRTSEKYTENTDQLVKQIRTVSKGLIEIISSVGDHQSDGSALSSAYAGAGSMELDQGENRIVQVIHESVREYFLHGGGSSLFAESPSQSFVARGHLSIIGTCLDYINIKELDALVEARRGPKKPVSRPGSGFLSVPRRAGSWASSSDSDLSSTRDAPGGWGRRDSGSVKSFGSAYSHSSSYGARAGRYSHDSARVGLPGGRDYYGFDQEIMPKGGQWSPKRPKPGRNVPLGESVFEELKKTSDAAWGRDYFAQRMSMYKMAPDQISVNPSLPYETMTVQTRLLEDYPALLSYAVSEIFTHAQLADKAGADPSPVVLRFQQKGQWARWLALAEDLSLNTGLLYFAADQELLSWARKLSTMKRLGTGHALPMTKWSTQWFSEAVNEMLKPLPDMKLVKSAAVEAVKRRNKTALDFLLRHFGSIFFEDDDVDGHPLLHTLVAKRDVSLLQTFFSRAQEEPQTKKDILYLDGDECVPLVDRRDLLGQTALHIAVAVRDAALASELLRHHADINALDKGHRAALHIACTNNLGGGFGTGEGKSAAVTETADYDMVELLLTNGARCDVLDNDGHTALHVVCYNIPEPPLPEEGNPDPGGGVAEPNGVVRIIDLLLSYGAKVDALSNLGTTPLHMACRAGNVWRESCPNTLAAARRLLDAGANPNASSDANERPLHVAAARAEHHIVAELIQRGANVMARDDLGQAPLHHAAWAANDSVAAELLAHPRQTVDCTDGRGSTPLHFACQFYPAEGNDKLCARSLRLMRRLLEQGAQVHSAKNWLGLSPFQLAQSRNLVKVVPLLREFGGGALAPEASEWSSVPPPLPPPRLVPLSSPPPLLPPGLIQPKPGHDWPDTEFFRRWAQILRGDTELVVERGGASTAGTAGTAGTRVLGSPGVPEGT</sequence>
<feature type="region of interest" description="Disordered" evidence="3">
    <location>
        <begin position="1615"/>
        <end position="1639"/>
    </location>
</feature>
<dbReference type="EMBL" id="CH408033">
    <property type="protein sequence ID" value="EAQ85854.1"/>
    <property type="molecule type" value="Genomic_DNA"/>
</dbReference>
<proteinExistence type="predicted"/>
<feature type="repeat" description="ANK" evidence="2">
    <location>
        <begin position="1226"/>
        <end position="1258"/>
    </location>
</feature>
<dbReference type="SUPFAM" id="SSF52540">
    <property type="entry name" value="P-loop containing nucleoside triphosphate hydrolases"/>
    <property type="match status" value="1"/>
</dbReference>
<organism evidence="5 6">
    <name type="scientific">Chaetomium globosum (strain ATCC 6205 / CBS 148.51 / DSM 1962 / NBRC 6347 / NRRL 1970)</name>
    <name type="common">Soil fungus</name>
    <dbReference type="NCBI Taxonomy" id="306901"/>
    <lineage>
        <taxon>Eukaryota</taxon>
        <taxon>Fungi</taxon>
        <taxon>Dikarya</taxon>
        <taxon>Ascomycota</taxon>
        <taxon>Pezizomycotina</taxon>
        <taxon>Sordariomycetes</taxon>
        <taxon>Sordariomycetidae</taxon>
        <taxon>Sordariales</taxon>
        <taxon>Chaetomiaceae</taxon>
        <taxon>Chaetomium</taxon>
    </lineage>
</organism>
<feature type="compositionally biased region" description="Low complexity" evidence="3">
    <location>
        <begin position="882"/>
        <end position="901"/>
    </location>
</feature>
<dbReference type="Gene3D" id="1.25.40.20">
    <property type="entry name" value="Ankyrin repeat-containing domain"/>
    <property type="match status" value="3"/>
</dbReference>
<dbReference type="InterPro" id="IPR056884">
    <property type="entry name" value="NPHP3-like_N"/>
</dbReference>
<dbReference type="SMART" id="SM00248">
    <property type="entry name" value="ANK"/>
    <property type="match status" value="7"/>
</dbReference>
<feature type="region of interest" description="Disordered" evidence="3">
    <location>
        <begin position="368"/>
        <end position="390"/>
    </location>
</feature>
<dbReference type="PANTHER" id="PTHR10039:SF5">
    <property type="entry name" value="NACHT DOMAIN-CONTAINING PROTEIN"/>
    <property type="match status" value="1"/>
</dbReference>
<evidence type="ECO:0000313" key="5">
    <source>
        <dbReference type="EMBL" id="EAQ85854.1"/>
    </source>
</evidence>
<feature type="compositionally biased region" description="Low complexity" evidence="3">
    <location>
        <begin position="1615"/>
        <end position="1627"/>
    </location>
</feature>
<dbReference type="InterPro" id="IPR027417">
    <property type="entry name" value="P-loop_NTPase"/>
</dbReference>
<evidence type="ECO:0000256" key="3">
    <source>
        <dbReference type="SAM" id="MobiDB-lite"/>
    </source>
</evidence>
<dbReference type="SUPFAM" id="SSF48403">
    <property type="entry name" value="Ankyrin repeat"/>
    <property type="match status" value="1"/>
</dbReference>
<accession>Q2GY47</accession>
<dbReference type="RefSeq" id="XP_001224763.1">
    <property type="nucleotide sequence ID" value="XM_001224762.1"/>
</dbReference>
<dbReference type="PROSITE" id="PS50088">
    <property type="entry name" value="ANK_REPEAT"/>
    <property type="match status" value="4"/>
</dbReference>
<dbReference type="InParanoid" id="Q2GY47"/>
<feature type="domain" description="Nephrocystin 3-like N-terminal" evidence="4">
    <location>
        <begin position="421"/>
        <end position="599"/>
    </location>
</feature>
<dbReference type="Gene3D" id="3.40.50.300">
    <property type="entry name" value="P-loop containing nucleotide triphosphate hydrolases"/>
    <property type="match status" value="1"/>
</dbReference>
<gene>
    <name evidence="5" type="ORF">CHGG_07107</name>
</gene>
<dbReference type="InterPro" id="IPR029058">
    <property type="entry name" value="AB_hydrolase_fold"/>
</dbReference>
<dbReference type="OMA" id="CHCTIAN"/>
<feature type="compositionally biased region" description="Low complexity" evidence="3">
    <location>
        <begin position="369"/>
        <end position="380"/>
    </location>
</feature>
<dbReference type="STRING" id="306901.Q2GY47"/>
<evidence type="ECO:0000256" key="1">
    <source>
        <dbReference type="ARBA" id="ARBA00022737"/>
    </source>
</evidence>
<dbReference type="InterPro" id="IPR002110">
    <property type="entry name" value="Ankyrin_rpt"/>
</dbReference>
<feature type="region of interest" description="Disordered" evidence="3">
    <location>
        <begin position="89"/>
        <end position="112"/>
    </location>
</feature>
<feature type="region of interest" description="Disordered" evidence="3">
    <location>
        <begin position="863"/>
        <end position="915"/>
    </location>
</feature>
<dbReference type="SUPFAM" id="SSF53474">
    <property type="entry name" value="alpha/beta-Hydrolases"/>
    <property type="match status" value="1"/>
</dbReference>
<dbReference type="HOGENOM" id="CLU_000288_34_1_1"/>
<evidence type="ECO:0000313" key="6">
    <source>
        <dbReference type="Proteomes" id="UP000001056"/>
    </source>
</evidence>
<dbReference type="PANTHER" id="PTHR10039">
    <property type="entry name" value="AMELOGENIN"/>
    <property type="match status" value="1"/>
</dbReference>
<dbReference type="InterPro" id="IPR036770">
    <property type="entry name" value="Ankyrin_rpt-contain_sf"/>
</dbReference>
<reference evidence="6" key="1">
    <citation type="journal article" date="2015" name="Genome Announc.">
        <title>Draft genome sequence of the cellulolytic fungus Chaetomium globosum.</title>
        <authorList>
            <person name="Cuomo C.A."/>
            <person name="Untereiner W.A."/>
            <person name="Ma L.-J."/>
            <person name="Grabherr M."/>
            <person name="Birren B.W."/>
        </authorList>
    </citation>
    <scope>NUCLEOTIDE SEQUENCE [LARGE SCALE GENOMIC DNA]</scope>
    <source>
        <strain evidence="6">ATCC 6205 / CBS 148.51 / DSM 1962 / NBRC 6347 / NRRL 1970</strain>
    </source>
</reference>
<feature type="repeat" description="ANK" evidence="2">
    <location>
        <begin position="1366"/>
        <end position="1407"/>
    </location>
</feature>
<dbReference type="Pfam" id="PF24883">
    <property type="entry name" value="NPHP3_N"/>
    <property type="match status" value="1"/>
</dbReference>
<keyword evidence="2" id="KW-0040">ANK repeat</keyword>
<dbReference type="eggNOG" id="KOG2029">
    <property type="taxonomic scope" value="Eukaryota"/>
</dbReference>
<name>Q2GY47_CHAGB</name>
<feature type="repeat" description="ANK" evidence="2">
    <location>
        <begin position="1408"/>
        <end position="1440"/>
    </location>
</feature>
<dbReference type="eggNOG" id="KOG4177">
    <property type="taxonomic scope" value="Eukaryota"/>
</dbReference>
<dbReference type="Proteomes" id="UP000001056">
    <property type="component" value="Unassembled WGS sequence"/>
</dbReference>
<evidence type="ECO:0000259" key="4">
    <source>
        <dbReference type="Pfam" id="PF24883"/>
    </source>
</evidence>